<dbReference type="EMBL" id="AFBN01000100">
    <property type="protein sequence ID" value="EGF51281.1"/>
    <property type="molecule type" value="Genomic_DNA"/>
</dbReference>
<dbReference type="STRING" id="763034.HMPREF9446_03662"/>
<dbReference type="AlphaFoldDB" id="F3PY14"/>
<evidence type="ECO:0000313" key="1">
    <source>
        <dbReference type="EMBL" id="EGF51281.1"/>
    </source>
</evidence>
<gene>
    <name evidence="1" type="ORF">HMPREF9446_03662</name>
</gene>
<protein>
    <recommendedName>
        <fullName evidence="3">Toxin-antitoxin system, antitoxin component, Xre domain protein</fullName>
    </recommendedName>
</protein>
<reference evidence="1 2" key="1">
    <citation type="submission" date="2011-02" db="EMBL/GenBank/DDBJ databases">
        <authorList>
            <person name="Weinstock G."/>
            <person name="Sodergren E."/>
            <person name="Clifton S."/>
            <person name="Fulton L."/>
            <person name="Fulton B."/>
            <person name="Courtney L."/>
            <person name="Fronick C."/>
            <person name="Harrison M."/>
            <person name="Strong C."/>
            <person name="Farmer C."/>
            <person name="Delahaunty K."/>
            <person name="Markovic C."/>
            <person name="Hall O."/>
            <person name="Minx P."/>
            <person name="Tomlinson C."/>
            <person name="Mitreva M."/>
            <person name="Hou S."/>
            <person name="Chen J."/>
            <person name="Wollam A."/>
            <person name="Pepin K.H."/>
            <person name="Johnson M."/>
            <person name="Bhonagiri V."/>
            <person name="Zhang X."/>
            <person name="Suruliraj S."/>
            <person name="Warren W."/>
            <person name="Chinwalla A."/>
            <person name="Mardis E.R."/>
            <person name="Wilson R.K."/>
        </authorList>
    </citation>
    <scope>NUCLEOTIDE SEQUENCE [LARGE SCALE GENOMIC DNA]</scope>
    <source>
        <strain evidence="1 2">YIT 12057</strain>
    </source>
</reference>
<accession>F3PY14</accession>
<keyword evidence="2" id="KW-1185">Reference proteome</keyword>
<proteinExistence type="predicted"/>
<dbReference type="Proteomes" id="UP000003416">
    <property type="component" value="Unassembled WGS sequence"/>
</dbReference>
<dbReference type="HOGENOM" id="CLU_207669_1_1_10"/>
<evidence type="ECO:0008006" key="3">
    <source>
        <dbReference type="Google" id="ProtNLM"/>
    </source>
</evidence>
<organism evidence="1 2">
    <name type="scientific">Bacteroides fluxus YIT 12057</name>
    <dbReference type="NCBI Taxonomy" id="763034"/>
    <lineage>
        <taxon>Bacteria</taxon>
        <taxon>Pseudomonadati</taxon>
        <taxon>Bacteroidota</taxon>
        <taxon>Bacteroidia</taxon>
        <taxon>Bacteroidales</taxon>
        <taxon>Bacteroidaceae</taxon>
        <taxon>Bacteroides</taxon>
    </lineage>
</organism>
<comment type="caution">
    <text evidence="1">The sequence shown here is derived from an EMBL/GenBank/DDBJ whole genome shotgun (WGS) entry which is preliminary data.</text>
</comment>
<evidence type="ECO:0000313" key="2">
    <source>
        <dbReference type="Proteomes" id="UP000003416"/>
    </source>
</evidence>
<name>F3PY14_9BACE</name>
<sequence length="47" mass="5541">MNKNCLHPFLAAYIERVRKEKKRTIEELCTDAHISTKTYACIKKGRM</sequence>